<keyword evidence="3" id="KW-1185">Reference proteome</keyword>
<feature type="region of interest" description="Disordered" evidence="1">
    <location>
        <begin position="1"/>
        <end position="26"/>
    </location>
</feature>
<proteinExistence type="predicted"/>
<dbReference type="EMBL" id="BPLR01003929">
    <property type="protein sequence ID" value="GIX90298.1"/>
    <property type="molecule type" value="Genomic_DNA"/>
</dbReference>
<evidence type="ECO:0000256" key="1">
    <source>
        <dbReference type="SAM" id="MobiDB-lite"/>
    </source>
</evidence>
<protein>
    <submittedName>
        <fullName evidence="2">Uncharacterized protein</fullName>
    </submittedName>
</protein>
<evidence type="ECO:0000313" key="3">
    <source>
        <dbReference type="Proteomes" id="UP001054945"/>
    </source>
</evidence>
<dbReference type="AlphaFoldDB" id="A0AAV4NZW5"/>
<accession>A0AAV4NZW5</accession>
<dbReference type="Proteomes" id="UP001054945">
    <property type="component" value="Unassembled WGS sequence"/>
</dbReference>
<organism evidence="2 3">
    <name type="scientific">Caerostris extrusa</name>
    <name type="common">Bark spider</name>
    <name type="synonym">Caerostris bankana</name>
    <dbReference type="NCBI Taxonomy" id="172846"/>
    <lineage>
        <taxon>Eukaryota</taxon>
        <taxon>Metazoa</taxon>
        <taxon>Ecdysozoa</taxon>
        <taxon>Arthropoda</taxon>
        <taxon>Chelicerata</taxon>
        <taxon>Arachnida</taxon>
        <taxon>Araneae</taxon>
        <taxon>Araneomorphae</taxon>
        <taxon>Entelegynae</taxon>
        <taxon>Araneoidea</taxon>
        <taxon>Araneidae</taxon>
        <taxon>Caerostris</taxon>
    </lineage>
</organism>
<reference evidence="2 3" key="1">
    <citation type="submission" date="2021-06" db="EMBL/GenBank/DDBJ databases">
        <title>Caerostris extrusa draft genome.</title>
        <authorList>
            <person name="Kono N."/>
            <person name="Arakawa K."/>
        </authorList>
    </citation>
    <scope>NUCLEOTIDE SEQUENCE [LARGE SCALE GENOMIC DNA]</scope>
</reference>
<comment type="caution">
    <text evidence="2">The sequence shown here is derived from an EMBL/GenBank/DDBJ whole genome shotgun (WGS) entry which is preliminary data.</text>
</comment>
<name>A0AAV4NZW5_CAEEX</name>
<gene>
    <name evidence="2" type="ORF">CEXT_67751</name>
</gene>
<sequence>MSVKKRKVNRNESSLSPGRRTPDGVNCPSTLGECFAFLVSLGPNPRGVVASPRTLLPTANKMKVLFTNCITLFSLPVHGTNKK</sequence>
<evidence type="ECO:0000313" key="2">
    <source>
        <dbReference type="EMBL" id="GIX90298.1"/>
    </source>
</evidence>